<gene>
    <name evidence="2" type="ORF">ACFR9S_11940</name>
</gene>
<evidence type="ECO:0000313" key="2">
    <source>
        <dbReference type="EMBL" id="MFD1526996.1"/>
    </source>
</evidence>
<reference evidence="2 3" key="1">
    <citation type="journal article" date="2019" name="Int. J. Syst. Evol. Microbiol.">
        <title>The Global Catalogue of Microorganisms (GCM) 10K type strain sequencing project: providing services to taxonomists for standard genome sequencing and annotation.</title>
        <authorList>
            <consortium name="The Broad Institute Genomics Platform"/>
            <consortium name="The Broad Institute Genome Sequencing Center for Infectious Disease"/>
            <person name="Wu L."/>
            <person name="Ma J."/>
        </authorList>
    </citation>
    <scope>NUCLEOTIDE SEQUENCE [LARGE SCALE GENOMIC DNA]</scope>
    <source>
        <strain evidence="2 3">CGMCC 1.12285</strain>
    </source>
</reference>
<keyword evidence="3" id="KW-1185">Reference proteome</keyword>
<proteinExistence type="predicted"/>
<dbReference type="AlphaFoldDB" id="A0ABD6B8X0"/>
<evidence type="ECO:0000256" key="1">
    <source>
        <dbReference type="SAM" id="MobiDB-lite"/>
    </source>
</evidence>
<comment type="caution">
    <text evidence="2">The sequence shown here is derived from an EMBL/GenBank/DDBJ whole genome shotgun (WGS) entry which is preliminary data.</text>
</comment>
<organism evidence="2 3">
    <name type="scientific">Halolamina salina</name>
    <dbReference type="NCBI Taxonomy" id="1220023"/>
    <lineage>
        <taxon>Archaea</taxon>
        <taxon>Methanobacteriati</taxon>
        <taxon>Methanobacteriota</taxon>
        <taxon>Stenosarchaea group</taxon>
        <taxon>Halobacteria</taxon>
        <taxon>Halobacteriales</taxon>
        <taxon>Haloferacaceae</taxon>
    </lineage>
</organism>
<feature type="region of interest" description="Disordered" evidence="1">
    <location>
        <begin position="17"/>
        <end position="52"/>
    </location>
</feature>
<dbReference type="Proteomes" id="UP001597111">
    <property type="component" value="Unassembled WGS sequence"/>
</dbReference>
<dbReference type="EMBL" id="JBHUDH010000139">
    <property type="protein sequence ID" value="MFD1526996.1"/>
    <property type="molecule type" value="Genomic_DNA"/>
</dbReference>
<protein>
    <submittedName>
        <fullName evidence="2">Uncharacterized protein</fullName>
    </submittedName>
</protein>
<dbReference type="PROSITE" id="PS51257">
    <property type="entry name" value="PROKAR_LIPOPROTEIN"/>
    <property type="match status" value="1"/>
</dbReference>
<evidence type="ECO:0000313" key="3">
    <source>
        <dbReference type="Proteomes" id="UP001597111"/>
    </source>
</evidence>
<accession>A0ABD6B8X0</accession>
<name>A0ABD6B8X0_9EURY</name>
<sequence length="211" mass="22659">MRRRALLASLAAGSSLLAGCSSTDPTETAPTDTETAGTDTPTATPSTPAGTPDEVVQLEGNALFGASTIDLGTADRTYALSPMRYRTEDGAEIRMRFDATATADRPARLVASLQNTERYRESVDLDWLPPFGRPSSEPPRDHGEPLMGGGLRDEGSLIFAPTANHDLVDEPPEIERDGDGLWRLAGDIHRWLPETITLDPGEAIRGEYAVV</sequence>
<feature type="non-terminal residue" evidence="2">
    <location>
        <position position="211"/>
    </location>
</feature>